<evidence type="ECO:0000256" key="2">
    <source>
        <dbReference type="SAM" id="MobiDB-lite"/>
    </source>
</evidence>
<dbReference type="PANTHER" id="PTHR24043">
    <property type="entry name" value="SCAVENGER RECEPTOR CLASS F"/>
    <property type="match status" value="1"/>
</dbReference>
<keyword evidence="1" id="KW-0245">EGF-like domain</keyword>
<dbReference type="AlphaFoldDB" id="A0A8B8C8Y8"/>
<feature type="chain" id="PRO_5034493998" evidence="4">
    <location>
        <begin position="19"/>
        <end position="412"/>
    </location>
</feature>
<feature type="region of interest" description="Disordered" evidence="2">
    <location>
        <begin position="366"/>
        <end position="412"/>
    </location>
</feature>
<organism evidence="6 7">
    <name type="scientific">Crassostrea virginica</name>
    <name type="common">Eastern oyster</name>
    <dbReference type="NCBI Taxonomy" id="6565"/>
    <lineage>
        <taxon>Eukaryota</taxon>
        <taxon>Metazoa</taxon>
        <taxon>Spiralia</taxon>
        <taxon>Lophotrochozoa</taxon>
        <taxon>Mollusca</taxon>
        <taxon>Bivalvia</taxon>
        <taxon>Autobranchia</taxon>
        <taxon>Pteriomorphia</taxon>
        <taxon>Ostreida</taxon>
        <taxon>Ostreoidea</taxon>
        <taxon>Ostreidae</taxon>
        <taxon>Crassostrea</taxon>
    </lineage>
</organism>
<dbReference type="RefSeq" id="XP_022312212.1">
    <property type="nucleotide sequence ID" value="XM_022456504.1"/>
</dbReference>
<feature type="transmembrane region" description="Helical" evidence="3">
    <location>
        <begin position="334"/>
        <end position="354"/>
    </location>
</feature>
<feature type="domain" description="EGF-like" evidence="5">
    <location>
        <begin position="285"/>
        <end position="317"/>
    </location>
</feature>
<evidence type="ECO:0000256" key="4">
    <source>
        <dbReference type="SAM" id="SignalP"/>
    </source>
</evidence>
<evidence type="ECO:0000256" key="3">
    <source>
        <dbReference type="SAM" id="Phobius"/>
    </source>
</evidence>
<dbReference type="SUPFAM" id="SSF49785">
    <property type="entry name" value="Galactose-binding domain-like"/>
    <property type="match status" value="1"/>
</dbReference>
<keyword evidence="6" id="KW-1185">Reference proteome</keyword>
<keyword evidence="3" id="KW-0812">Transmembrane</keyword>
<dbReference type="InterPro" id="IPR000742">
    <property type="entry name" value="EGF"/>
</dbReference>
<dbReference type="Gene3D" id="2.60.120.260">
    <property type="entry name" value="Galactose-binding domain-like"/>
    <property type="match status" value="1"/>
</dbReference>
<accession>A0A8B8C8Y8</accession>
<dbReference type="SMART" id="SM00181">
    <property type="entry name" value="EGF"/>
    <property type="match status" value="3"/>
</dbReference>
<feature type="domain" description="EGF-like" evidence="5">
    <location>
        <begin position="242"/>
        <end position="283"/>
    </location>
</feature>
<sequence length="412" mass="45925">MWGLILLEVYLHSHCLSALENLALGRPVWVDQSWKGNENRRGDKAVDGLYTKRTAAGGQCVTTDKCAQKATWRVDLGGVVSISHINIYYRTDNRPDQAVSTSRMAGFFLFVSNTTTKEDGHLCFHEIQRVNGTPSEDQRIHCSVYGRYVFYYNERLPKVTYPSYYSTYAFYDLCELEVYGCSNAGYCGSNCNISCPTNCQERRCDVNTGDCLGCVPGYVGPTCSQVCPDQMYGQSCSFPCGNCSKGETCHHVNGTCLYGCNVGAQGEQCKIECPQGFYGRDCVYNCSENCNVTRRCDRFTGKCEGGCKQGWTGTTCYQKQTQASLSCDNNNICVISIVVSVVIVLTGSVVNYIYCKKNSAARTSHKRYTEESVTESVTPRQTNRPEDNSEPYTELQDVGKPNTYEDLHTYSN</sequence>
<dbReference type="OrthoDB" id="192253at2759"/>
<reference evidence="7" key="1">
    <citation type="submission" date="2025-08" db="UniProtKB">
        <authorList>
            <consortium name="RefSeq"/>
        </authorList>
    </citation>
    <scope>IDENTIFICATION</scope>
    <source>
        <tissue evidence="7">Whole sample</tissue>
    </source>
</reference>
<dbReference type="GO" id="GO:0005044">
    <property type="term" value="F:scavenger receptor activity"/>
    <property type="evidence" value="ECO:0007669"/>
    <property type="project" value="InterPro"/>
</dbReference>
<dbReference type="PANTHER" id="PTHR24043:SF8">
    <property type="entry name" value="EGF-LIKE DOMAIN-CONTAINING PROTEIN"/>
    <property type="match status" value="1"/>
</dbReference>
<feature type="compositionally biased region" description="Basic and acidic residues" evidence="2">
    <location>
        <begin position="403"/>
        <end position="412"/>
    </location>
</feature>
<dbReference type="InterPro" id="IPR042635">
    <property type="entry name" value="MEGF10/SREC1/2-like"/>
</dbReference>
<evidence type="ECO:0000313" key="6">
    <source>
        <dbReference type="Proteomes" id="UP000694844"/>
    </source>
</evidence>
<evidence type="ECO:0000256" key="1">
    <source>
        <dbReference type="ARBA" id="ARBA00022536"/>
    </source>
</evidence>
<gene>
    <name evidence="7" type="primary">LOC111117396</name>
</gene>
<keyword evidence="3" id="KW-1133">Transmembrane helix</keyword>
<dbReference type="Pfam" id="PF22633">
    <property type="entry name" value="F5_F8_type_C_2"/>
    <property type="match status" value="1"/>
</dbReference>
<dbReference type="KEGG" id="cvn:111117396"/>
<protein>
    <submittedName>
        <fullName evidence="7">Delta-like protein 4 isoform X1</fullName>
    </submittedName>
</protein>
<evidence type="ECO:0000313" key="7">
    <source>
        <dbReference type="RefSeq" id="XP_022312212.1"/>
    </source>
</evidence>
<dbReference type="Gene3D" id="2.170.300.10">
    <property type="entry name" value="Tie2 ligand-binding domain superfamily"/>
    <property type="match status" value="1"/>
</dbReference>
<name>A0A8B8C8Y8_CRAVI</name>
<keyword evidence="3" id="KW-0472">Membrane</keyword>
<feature type="signal peptide" evidence="4">
    <location>
        <begin position="1"/>
        <end position="18"/>
    </location>
</feature>
<dbReference type="GeneID" id="111117396"/>
<dbReference type="InterPro" id="IPR008979">
    <property type="entry name" value="Galactose-bd-like_sf"/>
</dbReference>
<keyword evidence="4" id="KW-0732">Signal</keyword>
<dbReference type="Proteomes" id="UP000694844">
    <property type="component" value="Chromosome 10"/>
</dbReference>
<feature type="domain" description="EGF-like" evidence="5">
    <location>
        <begin position="194"/>
        <end position="224"/>
    </location>
</feature>
<proteinExistence type="predicted"/>
<evidence type="ECO:0000259" key="5">
    <source>
        <dbReference type="SMART" id="SM00181"/>
    </source>
</evidence>